<reference evidence="3" key="1">
    <citation type="submission" date="2025-08" db="UniProtKB">
        <authorList>
            <consortium name="RefSeq"/>
        </authorList>
    </citation>
    <scope>IDENTIFICATION</scope>
</reference>
<dbReference type="PROSITE" id="PS51354">
    <property type="entry name" value="GLUTAREDOXIN_2"/>
    <property type="match status" value="1"/>
</dbReference>
<dbReference type="AlphaFoldDB" id="A0A6P8GQW5"/>
<dbReference type="PANTHER" id="PTHR12232">
    <property type="entry name" value="SH3 DOMAIN-BINDING GLUTAMIC ACID-RICH-LIKE PROTEIN"/>
    <property type="match status" value="1"/>
</dbReference>
<dbReference type="GeneID" id="116223718"/>
<dbReference type="InterPro" id="IPR036249">
    <property type="entry name" value="Thioredoxin-like_sf"/>
</dbReference>
<proteinExistence type="inferred from homology"/>
<dbReference type="CDD" id="cd03030">
    <property type="entry name" value="GRX_SH3BGR"/>
    <property type="match status" value="1"/>
</dbReference>
<accession>A0A6P8GQW5</accession>
<dbReference type="RefSeq" id="XP_031437200.1">
    <property type="nucleotide sequence ID" value="XM_031581340.1"/>
</dbReference>
<dbReference type="SUPFAM" id="SSF52833">
    <property type="entry name" value="Thioredoxin-like"/>
    <property type="match status" value="1"/>
</dbReference>
<dbReference type="KEGG" id="char:116223718"/>
<dbReference type="InterPro" id="IPR006993">
    <property type="entry name" value="Glut_rich_SH3-bd"/>
</dbReference>
<dbReference type="Proteomes" id="UP000515152">
    <property type="component" value="Chromosome 15"/>
</dbReference>
<sequence length="91" mass="10359">MAIIIYFTSVSGSRELKQQQTEIFQFLDAKKIQYKAVDIAQDSSVKEEMRSRVGNPTAMPPQLFNGDTYCGDYSVFFQAIEDGKAETFFKL</sequence>
<dbReference type="GO" id="GO:0005737">
    <property type="term" value="C:cytoplasm"/>
    <property type="evidence" value="ECO:0007669"/>
    <property type="project" value="TreeGrafter"/>
</dbReference>
<keyword evidence="2" id="KW-1185">Reference proteome</keyword>
<dbReference type="PANTHER" id="PTHR12232:SF14">
    <property type="entry name" value="SH3 DOMAIN-BINDING GLUTAMIC ACID-RICH-LIKE PROTEIN 3 ISOFORM 1"/>
    <property type="match status" value="1"/>
</dbReference>
<evidence type="ECO:0000256" key="1">
    <source>
        <dbReference type="ARBA" id="ARBA00007764"/>
    </source>
</evidence>
<comment type="similarity">
    <text evidence="1">Belongs to the SH3BGR family.</text>
</comment>
<name>A0A6P8GQW5_CLUHA</name>
<dbReference type="OrthoDB" id="9932926at2759"/>
<dbReference type="Pfam" id="PF04908">
    <property type="entry name" value="SH3BGR"/>
    <property type="match status" value="1"/>
</dbReference>
<organism evidence="2 3">
    <name type="scientific">Clupea harengus</name>
    <name type="common">Atlantic herring</name>
    <dbReference type="NCBI Taxonomy" id="7950"/>
    <lineage>
        <taxon>Eukaryota</taxon>
        <taxon>Metazoa</taxon>
        <taxon>Chordata</taxon>
        <taxon>Craniata</taxon>
        <taxon>Vertebrata</taxon>
        <taxon>Euteleostomi</taxon>
        <taxon>Actinopterygii</taxon>
        <taxon>Neopterygii</taxon>
        <taxon>Teleostei</taxon>
        <taxon>Clupei</taxon>
        <taxon>Clupeiformes</taxon>
        <taxon>Clupeoidei</taxon>
        <taxon>Clupeidae</taxon>
        <taxon>Clupea</taxon>
    </lineage>
</organism>
<evidence type="ECO:0000313" key="2">
    <source>
        <dbReference type="Proteomes" id="UP000515152"/>
    </source>
</evidence>
<protein>
    <submittedName>
        <fullName evidence="3">SH3 domain-binding glutamic acid-rich-like protein 3</fullName>
    </submittedName>
</protein>
<gene>
    <name evidence="3" type="primary">zgc:153284</name>
</gene>
<dbReference type="Gene3D" id="3.40.30.10">
    <property type="entry name" value="Glutaredoxin"/>
    <property type="match status" value="1"/>
</dbReference>
<dbReference type="InterPro" id="IPR051033">
    <property type="entry name" value="SH3BGR"/>
</dbReference>
<evidence type="ECO:0000313" key="3">
    <source>
        <dbReference type="RefSeq" id="XP_031437200.1"/>
    </source>
</evidence>